<accession>A0A9D9HUZ2</accession>
<proteinExistence type="predicted"/>
<dbReference type="AlphaFoldDB" id="A0A9D9HUZ2"/>
<feature type="region of interest" description="Disordered" evidence="1">
    <location>
        <begin position="134"/>
        <end position="163"/>
    </location>
</feature>
<reference evidence="2" key="2">
    <citation type="journal article" date="2021" name="PeerJ">
        <title>Extensive microbial diversity within the chicken gut microbiome revealed by metagenomics and culture.</title>
        <authorList>
            <person name="Gilroy R."/>
            <person name="Ravi A."/>
            <person name="Getino M."/>
            <person name="Pursley I."/>
            <person name="Horton D.L."/>
            <person name="Alikhan N.F."/>
            <person name="Baker D."/>
            <person name="Gharbi K."/>
            <person name="Hall N."/>
            <person name="Watson M."/>
            <person name="Adriaenssens E.M."/>
            <person name="Foster-Nyarko E."/>
            <person name="Jarju S."/>
            <person name="Secka A."/>
            <person name="Antonio M."/>
            <person name="Oren A."/>
            <person name="Chaudhuri R.R."/>
            <person name="La Ragione R."/>
            <person name="Hildebrand F."/>
            <person name="Pallen M.J."/>
        </authorList>
    </citation>
    <scope>NUCLEOTIDE SEQUENCE</scope>
    <source>
        <strain evidence="2">G3-3990</strain>
    </source>
</reference>
<name>A0A9D9HUZ2_9BACT</name>
<organism evidence="2 3">
    <name type="scientific">Candidatus Gallipaludibacter merdavium</name>
    <dbReference type="NCBI Taxonomy" id="2840839"/>
    <lineage>
        <taxon>Bacteria</taxon>
        <taxon>Pseudomonadati</taxon>
        <taxon>Bacteroidota</taxon>
        <taxon>Bacteroidia</taxon>
        <taxon>Bacteroidales</taxon>
        <taxon>Candidatus Gallipaludibacter</taxon>
    </lineage>
</organism>
<reference evidence="2" key="1">
    <citation type="submission" date="2020-10" db="EMBL/GenBank/DDBJ databases">
        <authorList>
            <person name="Gilroy R."/>
        </authorList>
    </citation>
    <scope>NUCLEOTIDE SEQUENCE</scope>
    <source>
        <strain evidence="2">G3-3990</strain>
    </source>
</reference>
<dbReference type="EMBL" id="JADIMG010000097">
    <property type="protein sequence ID" value="MBO8460762.1"/>
    <property type="molecule type" value="Genomic_DNA"/>
</dbReference>
<gene>
    <name evidence="2" type="ORF">IAA73_10615</name>
</gene>
<evidence type="ECO:0008006" key="4">
    <source>
        <dbReference type="Google" id="ProtNLM"/>
    </source>
</evidence>
<comment type="caution">
    <text evidence="2">The sequence shown here is derived from an EMBL/GenBank/DDBJ whole genome shotgun (WGS) entry which is preliminary data.</text>
</comment>
<evidence type="ECO:0000256" key="1">
    <source>
        <dbReference type="SAM" id="MobiDB-lite"/>
    </source>
</evidence>
<sequence>MLKGNFLCVGLVSMILTWTSCGNNTKQSGETSQQEIAATQTEVNDVDAVLAQADLNVGKEITVEGVCTHICKHGGQKIFLMGSDDTKTIRVEGGKMGKFDAACVNNMVRVKGILCEQRIDEAYLQQWESQVASQTAEQHGDSEAGCDTEKKARNEKGNSPEERIADFRARIAQREAESGKAYLSFYYVEALEYEIVK</sequence>
<dbReference type="PROSITE" id="PS51257">
    <property type="entry name" value="PROKAR_LIPOPROTEIN"/>
    <property type="match status" value="1"/>
</dbReference>
<evidence type="ECO:0000313" key="2">
    <source>
        <dbReference type="EMBL" id="MBO8460762.1"/>
    </source>
</evidence>
<feature type="compositionally biased region" description="Basic and acidic residues" evidence="1">
    <location>
        <begin position="138"/>
        <end position="163"/>
    </location>
</feature>
<dbReference type="Proteomes" id="UP000823641">
    <property type="component" value="Unassembled WGS sequence"/>
</dbReference>
<protein>
    <recommendedName>
        <fullName evidence="4">Lipoprotein</fullName>
    </recommendedName>
</protein>
<evidence type="ECO:0000313" key="3">
    <source>
        <dbReference type="Proteomes" id="UP000823641"/>
    </source>
</evidence>